<evidence type="ECO:0000313" key="3">
    <source>
        <dbReference type="Proteomes" id="UP001156903"/>
    </source>
</evidence>
<evidence type="ECO:0000313" key="2">
    <source>
        <dbReference type="EMBL" id="GLS13443.1"/>
    </source>
</evidence>
<dbReference type="RefSeq" id="WP_079364883.1">
    <property type="nucleotide sequence ID" value="NZ_BSPB01000004.1"/>
</dbReference>
<keyword evidence="1" id="KW-0732">Signal</keyword>
<protein>
    <recommendedName>
        <fullName evidence="4">Secreted protein</fullName>
    </recommendedName>
</protein>
<evidence type="ECO:0008006" key="4">
    <source>
        <dbReference type="Google" id="ProtNLM"/>
    </source>
</evidence>
<reference evidence="3" key="1">
    <citation type="journal article" date="2019" name="Int. J. Syst. Evol. Microbiol.">
        <title>The Global Catalogue of Microorganisms (GCM) 10K type strain sequencing project: providing services to taxonomists for standard genome sequencing and annotation.</title>
        <authorList>
            <consortium name="The Broad Institute Genomics Platform"/>
            <consortium name="The Broad Institute Genome Sequencing Center for Infectious Disease"/>
            <person name="Wu L."/>
            <person name="Ma J."/>
        </authorList>
    </citation>
    <scope>NUCLEOTIDE SEQUENCE [LARGE SCALE GENOMIC DNA]</scope>
    <source>
        <strain evidence="3">NBRC 109341</strain>
    </source>
</reference>
<evidence type="ECO:0000256" key="1">
    <source>
        <dbReference type="SAM" id="SignalP"/>
    </source>
</evidence>
<sequence>MNRFHLMLVLLPIAIGSANTSAQTVKGNEAVRTSTSGERIVELAPLPSAGPILKSKPCMAHAGCHAGPWHMVETRDGLMECTEVYAREGTCRASSYGTTKLSRIWVVKAGGQWLQCQYPDLGSKCVKVFASPPTNLPYPAVQ</sequence>
<gene>
    <name evidence="2" type="ORF">GCM10007935_08720</name>
</gene>
<keyword evidence="3" id="KW-1185">Reference proteome</keyword>
<dbReference type="Proteomes" id="UP001156903">
    <property type="component" value="Unassembled WGS sequence"/>
</dbReference>
<dbReference type="EMBL" id="BSPB01000004">
    <property type="protein sequence ID" value="GLS13443.1"/>
    <property type="molecule type" value="Genomic_DNA"/>
</dbReference>
<feature type="signal peptide" evidence="1">
    <location>
        <begin position="1"/>
        <end position="22"/>
    </location>
</feature>
<comment type="caution">
    <text evidence="2">The sequence shown here is derived from an EMBL/GenBank/DDBJ whole genome shotgun (WGS) entry which is preliminary data.</text>
</comment>
<name>A0ABQ6BZ51_9BURK</name>
<proteinExistence type="predicted"/>
<organism evidence="2 3">
    <name type="scientific">Hydrogenophaga electricum</name>
    <dbReference type="NCBI Taxonomy" id="1230953"/>
    <lineage>
        <taxon>Bacteria</taxon>
        <taxon>Pseudomonadati</taxon>
        <taxon>Pseudomonadota</taxon>
        <taxon>Betaproteobacteria</taxon>
        <taxon>Burkholderiales</taxon>
        <taxon>Comamonadaceae</taxon>
        <taxon>Hydrogenophaga</taxon>
    </lineage>
</organism>
<accession>A0ABQ6BZ51</accession>
<feature type="chain" id="PRO_5046339139" description="Secreted protein" evidence="1">
    <location>
        <begin position="23"/>
        <end position="142"/>
    </location>
</feature>